<keyword evidence="1" id="KW-0732">Signal</keyword>
<accession>A0A1G8ND23</accession>
<dbReference type="Proteomes" id="UP000198607">
    <property type="component" value="Unassembled WGS sequence"/>
</dbReference>
<dbReference type="AlphaFoldDB" id="A0A1G8ND23"/>
<protein>
    <recommendedName>
        <fullName evidence="4">Lysophospholipase L1</fullName>
    </recommendedName>
</protein>
<organism evidence="2 3">
    <name type="scientific">Propionivibrio dicarboxylicus</name>
    <dbReference type="NCBI Taxonomy" id="83767"/>
    <lineage>
        <taxon>Bacteria</taxon>
        <taxon>Pseudomonadati</taxon>
        <taxon>Pseudomonadota</taxon>
        <taxon>Betaproteobacteria</taxon>
        <taxon>Rhodocyclales</taxon>
        <taxon>Rhodocyclaceae</taxon>
        <taxon>Propionivibrio</taxon>
    </lineage>
</organism>
<evidence type="ECO:0000256" key="1">
    <source>
        <dbReference type="SAM" id="SignalP"/>
    </source>
</evidence>
<dbReference type="RefSeq" id="WP_218122833.1">
    <property type="nucleotide sequence ID" value="NZ_FNCY01000029.1"/>
</dbReference>
<gene>
    <name evidence="2" type="ORF">SAMN05660652_04033</name>
</gene>
<dbReference type="SUPFAM" id="SSF52266">
    <property type="entry name" value="SGNH hydrolase"/>
    <property type="match status" value="1"/>
</dbReference>
<reference evidence="2 3" key="1">
    <citation type="submission" date="2016-10" db="EMBL/GenBank/DDBJ databases">
        <authorList>
            <person name="de Groot N.N."/>
        </authorList>
    </citation>
    <scope>NUCLEOTIDE SEQUENCE [LARGE SCALE GENOMIC DNA]</scope>
    <source>
        <strain evidence="2 3">DSM 5885</strain>
    </source>
</reference>
<dbReference type="EMBL" id="FNCY01000029">
    <property type="protein sequence ID" value="SDI78154.1"/>
    <property type="molecule type" value="Genomic_DNA"/>
</dbReference>
<dbReference type="Gene3D" id="3.40.50.1110">
    <property type="entry name" value="SGNH hydrolase"/>
    <property type="match status" value="1"/>
</dbReference>
<name>A0A1G8ND23_9RHOO</name>
<evidence type="ECO:0000313" key="3">
    <source>
        <dbReference type="Proteomes" id="UP000198607"/>
    </source>
</evidence>
<proteinExistence type="predicted"/>
<evidence type="ECO:0000313" key="2">
    <source>
        <dbReference type="EMBL" id="SDI78154.1"/>
    </source>
</evidence>
<sequence length="273" mass="30055">MPTVFSGHGLPVLLLSLTLLAPALHLNAQEAPPRLQHKAPEAAPRAILWVGNSFFYYNNSLHNHFNRLAASAKHKVSGTSATISGSGLDWHDMASLLRPDGLGRYSFVGNNDIRFNPQGRQYDTVIMMDCSQCPIHPKLQAAFHETVAKNARLLREKGLRPMLFMSWAYQDKPEMSAALARQYTQAANVNDLSVIPAGLAFARVFANDKDINLYEPDKRHPSLAGTYLAACTAFAALYRESPEGLAYTAGLPKDVAARLQTAAWMSVQEYFAP</sequence>
<dbReference type="GO" id="GO:0016788">
    <property type="term" value="F:hydrolase activity, acting on ester bonds"/>
    <property type="evidence" value="ECO:0007669"/>
    <property type="project" value="UniProtKB-ARBA"/>
</dbReference>
<evidence type="ECO:0008006" key="4">
    <source>
        <dbReference type="Google" id="ProtNLM"/>
    </source>
</evidence>
<dbReference type="InterPro" id="IPR036514">
    <property type="entry name" value="SGNH_hydro_sf"/>
</dbReference>
<feature type="chain" id="PRO_5011506769" description="Lysophospholipase L1" evidence="1">
    <location>
        <begin position="29"/>
        <end position="273"/>
    </location>
</feature>
<dbReference type="STRING" id="83767.SAMN05660652_04033"/>
<keyword evidence="3" id="KW-1185">Reference proteome</keyword>
<feature type="signal peptide" evidence="1">
    <location>
        <begin position="1"/>
        <end position="28"/>
    </location>
</feature>